<dbReference type="GO" id="GO:0004850">
    <property type="term" value="F:uridine phosphorylase activity"/>
    <property type="evidence" value="ECO:0007669"/>
    <property type="project" value="UniProtKB-EC"/>
</dbReference>
<evidence type="ECO:0000313" key="9">
    <source>
        <dbReference type="Proteomes" id="UP000823863"/>
    </source>
</evidence>
<dbReference type="InterPro" id="IPR018016">
    <property type="entry name" value="Nucleoside_phosphorylase_CS"/>
</dbReference>
<dbReference type="InterPro" id="IPR035994">
    <property type="entry name" value="Nucleoside_phosphorylase_sf"/>
</dbReference>
<comment type="caution">
    <text evidence="8">The sequence shown here is derived from an EMBL/GenBank/DDBJ whole genome shotgun (WGS) entry which is preliminary data.</text>
</comment>
<evidence type="ECO:0000256" key="3">
    <source>
        <dbReference type="ARBA" id="ARBA00021980"/>
    </source>
</evidence>
<proteinExistence type="inferred from homology"/>
<protein>
    <recommendedName>
        <fullName evidence="3">Uridine phosphorylase</fullName>
        <ecNumber evidence="2">2.4.2.3</ecNumber>
    </recommendedName>
</protein>
<dbReference type="EC" id="2.4.2.3" evidence="2"/>
<evidence type="ECO:0000256" key="1">
    <source>
        <dbReference type="ARBA" id="ARBA00010456"/>
    </source>
</evidence>
<organism evidence="8 9">
    <name type="scientific">Candidatus Enterocloster excrementigallinarum</name>
    <dbReference type="NCBI Taxonomy" id="2838558"/>
    <lineage>
        <taxon>Bacteria</taxon>
        <taxon>Bacillati</taxon>
        <taxon>Bacillota</taxon>
        <taxon>Clostridia</taxon>
        <taxon>Lachnospirales</taxon>
        <taxon>Lachnospiraceae</taxon>
        <taxon>Enterocloster</taxon>
    </lineage>
</organism>
<reference evidence="8" key="1">
    <citation type="journal article" date="2021" name="PeerJ">
        <title>Extensive microbial diversity within the chicken gut microbiome revealed by metagenomics and culture.</title>
        <authorList>
            <person name="Gilroy R."/>
            <person name="Ravi A."/>
            <person name="Getino M."/>
            <person name="Pursley I."/>
            <person name="Horton D.L."/>
            <person name="Alikhan N.F."/>
            <person name="Baker D."/>
            <person name="Gharbi K."/>
            <person name="Hall N."/>
            <person name="Watson M."/>
            <person name="Adriaenssens E.M."/>
            <person name="Foster-Nyarko E."/>
            <person name="Jarju S."/>
            <person name="Secka A."/>
            <person name="Antonio M."/>
            <person name="Oren A."/>
            <person name="Chaudhuri R.R."/>
            <person name="La Ragione R."/>
            <person name="Hildebrand F."/>
            <person name="Pallen M.J."/>
        </authorList>
    </citation>
    <scope>NUCLEOTIDE SEQUENCE</scope>
    <source>
        <strain evidence="8">CHK198-12963</strain>
    </source>
</reference>
<dbReference type="GO" id="GO:0005829">
    <property type="term" value="C:cytosol"/>
    <property type="evidence" value="ECO:0007669"/>
    <property type="project" value="TreeGrafter"/>
</dbReference>
<evidence type="ECO:0000256" key="4">
    <source>
        <dbReference type="ARBA" id="ARBA00022676"/>
    </source>
</evidence>
<gene>
    <name evidence="8" type="primary">deoD</name>
    <name evidence="8" type="ORF">H9931_02825</name>
</gene>
<dbReference type="SUPFAM" id="SSF53167">
    <property type="entry name" value="Purine and uridine phosphorylases"/>
    <property type="match status" value="1"/>
</dbReference>
<comment type="similarity">
    <text evidence="1">Belongs to the PNP/UDP phosphorylase family.</text>
</comment>
<feature type="domain" description="Nucleoside phosphorylase" evidence="7">
    <location>
        <begin position="2"/>
        <end position="206"/>
    </location>
</feature>
<comment type="catalytic activity">
    <reaction evidence="6">
        <text>uridine + phosphate = alpha-D-ribose 1-phosphate + uracil</text>
        <dbReference type="Rhea" id="RHEA:24388"/>
        <dbReference type="ChEBI" id="CHEBI:16704"/>
        <dbReference type="ChEBI" id="CHEBI:17568"/>
        <dbReference type="ChEBI" id="CHEBI:43474"/>
        <dbReference type="ChEBI" id="CHEBI:57720"/>
        <dbReference type="EC" id="2.4.2.3"/>
    </reaction>
</comment>
<keyword evidence="4 8" id="KW-0328">Glycosyltransferase</keyword>
<dbReference type="Proteomes" id="UP000823863">
    <property type="component" value="Unassembled WGS sequence"/>
</dbReference>
<dbReference type="InterPro" id="IPR000845">
    <property type="entry name" value="Nucleoside_phosphorylase_d"/>
</dbReference>
<evidence type="ECO:0000259" key="7">
    <source>
        <dbReference type="Pfam" id="PF01048"/>
    </source>
</evidence>
<dbReference type="PANTHER" id="PTHR43691:SF11">
    <property type="entry name" value="FI09636P-RELATED"/>
    <property type="match status" value="1"/>
</dbReference>
<dbReference type="NCBIfam" id="NF004489">
    <property type="entry name" value="PRK05819.1"/>
    <property type="match status" value="1"/>
</dbReference>
<dbReference type="Pfam" id="PF01048">
    <property type="entry name" value="PNP_UDP_1"/>
    <property type="match status" value="1"/>
</dbReference>
<reference evidence="8" key="2">
    <citation type="submission" date="2021-04" db="EMBL/GenBank/DDBJ databases">
        <authorList>
            <person name="Gilroy R."/>
        </authorList>
    </citation>
    <scope>NUCLEOTIDE SEQUENCE</scope>
    <source>
        <strain evidence="8">CHK198-12963</strain>
    </source>
</reference>
<evidence type="ECO:0000256" key="5">
    <source>
        <dbReference type="ARBA" id="ARBA00022679"/>
    </source>
</evidence>
<dbReference type="GO" id="GO:0006152">
    <property type="term" value="P:purine nucleoside catabolic process"/>
    <property type="evidence" value="ECO:0007669"/>
    <property type="project" value="TreeGrafter"/>
</dbReference>
<accession>A0A9D2PTW1</accession>
<dbReference type="GO" id="GO:0004731">
    <property type="term" value="F:purine-nucleoside phosphorylase activity"/>
    <property type="evidence" value="ECO:0007669"/>
    <property type="project" value="InterPro"/>
</dbReference>
<evidence type="ECO:0000256" key="6">
    <source>
        <dbReference type="ARBA" id="ARBA00048447"/>
    </source>
</evidence>
<evidence type="ECO:0000256" key="2">
    <source>
        <dbReference type="ARBA" id="ARBA00011888"/>
    </source>
</evidence>
<keyword evidence="5 8" id="KW-0808">Transferase</keyword>
<dbReference type="CDD" id="cd09006">
    <property type="entry name" value="PNP_EcPNPI-like"/>
    <property type="match status" value="1"/>
</dbReference>
<dbReference type="PROSITE" id="PS01232">
    <property type="entry name" value="PNP_UDP_1"/>
    <property type="match status" value="1"/>
</dbReference>
<dbReference type="AlphaFoldDB" id="A0A9D2PTW1"/>
<dbReference type="EMBL" id="DWWB01000012">
    <property type="protein sequence ID" value="HJC65642.1"/>
    <property type="molecule type" value="Genomic_DNA"/>
</dbReference>
<dbReference type="Gene3D" id="3.40.50.1580">
    <property type="entry name" value="Nucleoside phosphorylase domain"/>
    <property type="match status" value="1"/>
</dbReference>
<name>A0A9D2PTW1_9FIRM</name>
<sequence>MPGDPLRAKFIAEHYLEGAVLVNEVRGMYAYTGTYQGKPLSVMGSGMGIPSMGIYSYELFDFYDVDRIIRVGSSISFDPQIGLKDVVIGTGSCSESTFGLIQNGYQDEVAYPSMELVERLRKSAASQGLKAYEGMIHCGDVFYRDRTNDAYRRLIDKYHCACGDMESFALFCNAAMTGKEAAVLITISDTAFSKEKLSPEERQNSFDHMIRIALGAL</sequence>
<dbReference type="InterPro" id="IPR004402">
    <property type="entry name" value="DeoD-type"/>
</dbReference>
<dbReference type="NCBIfam" id="TIGR00107">
    <property type="entry name" value="deoD"/>
    <property type="match status" value="1"/>
</dbReference>
<evidence type="ECO:0000313" key="8">
    <source>
        <dbReference type="EMBL" id="HJC65642.1"/>
    </source>
</evidence>
<dbReference type="PANTHER" id="PTHR43691">
    <property type="entry name" value="URIDINE PHOSPHORYLASE"/>
    <property type="match status" value="1"/>
</dbReference>